<dbReference type="Proteomes" id="UP000196036">
    <property type="component" value="Unassembled WGS sequence"/>
</dbReference>
<dbReference type="CDD" id="cd13125">
    <property type="entry name" value="MATE_like_10"/>
    <property type="match status" value="1"/>
</dbReference>
<keyword evidence="3 6" id="KW-0812">Transmembrane</keyword>
<dbReference type="EMBL" id="NFLW01000014">
    <property type="protein sequence ID" value="OUQ70568.1"/>
    <property type="molecule type" value="Genomic_DNA"/>
</dbReference>
<feature type="transmembrane region" description="Helical" evidence="6">
    <location>
        <begin position="398"/>
        <end position="418"/>
    </location>
</feature>
<dbReference type="InterPro" id="IPR044550">
    <property type="entry name" value="WzxE"/>
</dbReference>
<name>A0A1Y4VMA7_9BACE</name>
<organism evidence="7 8">
    <name type="scientific">Bacteroides xylanisolvens</name>
    <dbReference type="NCBI Taxonomy" id="371601"/>
    <lineage>
        <taxon>Bacteria</taxon>
        <taxon>Pseudomonadati</taxon>
        <taxon>Bacteroidota</taxon>
        <taxon>Bacteroidia</taxon>
        <taxon>Bacteroidales</taxon>
        <taxon>Bacteroidaceae</taxon>
        <taxon>Bacteroides</taxon>
    </lineage>
</organism>
<feature type="transmembrane region" description="Helical" evidence="6">
    <location>
        <begin position="158"/>
        <end position="176"/>
    </location>
</feature>
<protein>
    <recommendedName>
        <fullName evidence="9">O-antigen translocase</fullName>
    </recommendedName>
</protein>
<keyword evidence="5 6" id="KW-0472">Membrane</keyword>
<evidence type="ECO:0000256" key="6">
    <source>
        <dbReference type="SAM" id="Phobius"/>
    </source>
</evidence>
<feature type="transmembrane region" description="Helical" evidence="6">
    <location>
        <begin position="119"/>
        <end position="137"/>
    </location>
</feature>
<evidence type="ECO:0000256" key="5">
    <source>
        <dbReference type="ARBA" id="ARBA00023136"/>
    </source>
</evidence>
<keyword evidence="4 6" id="KW-1133">Transmembrane helix</keyword>
<keyword evidence="2" id="KW-1003">Cell membrane</keyword>
<dbReference type="RefSeq" id="WP_087318109.1">
    <property type="nucleotide sequence ID" value="NZ_JAHOJA010000110.1"/>
</dbReference>
<feature type="transmembrane region" description="Helical" evidence="6">
    <location>
        <begin position="182"/>
        <end position="200"/>
    </location>
</feature>
<sequence length="491" mass="55587">MENTYKSILKSSGLIAYVQIFQMALGLVRNKVVALVLGASGFGIWGLFNTFMEMVTTFSTLGIDQSGVRDIAKKSEDSLTVAKCIYVFRIMILVMSSILCICVIICSEKISLFLFNTDKYRWGVVALSFVLIFKGISRGNISILNGLRHLKELAISQIYGTILGSCITVALVLIWGEPSIPWALLFIGITLAFSTTFYVRKIHILKVKLTWFEFKTIAKPLFLLGLSFSFSGFISTVMTLLSRSYLSNHFELKAVGIYQASWTISNLYIGIILTAMGVDFMPRLMKVIGNKEEVNKMINQQLETGILLSSIGVVSILLFSDLFLYLLYSKEFESGSEIIRWQVLGVMMRIFAFPFSYSIAAKGKALLYATSQFVFWTLDYLLLIFFASYFGFEGLGVNYVVAYSVFLSIVFLSCKRLFDFNLSSIVVRLIVKTCVFILIAWFSIYFVSGIKLYVIAFIEIVGLLWFVNTYMRKRMDIDLCSILIKKLRKND</sequence>
<feature type="transmembrane region" description="Helical" evidence="6">
    <location>
        <begin position="302"/>
        <end position="327"/>
    </location>
</feature>
<feature type="transmembrane region" description="Helical" evidence="6">
    <location>
        <begin position="339"/>
        <end position="361"/>
    </location>
</feature>
<feature type="transmembrane region" description="Helical" evidence="6">
    <location>
        <begin position="261"/>
        <end position="281"/>
    </location>
</feature>
<feature type="transmembrane region" description="Helical" evidence="6">
    <location>
        <begin position="450"/>
        <end position="467"/>
    </location>
</feature>
<accession>A0A1Y4VMA7</accession>
<feature type="transmembrane region" description="Helical" evidence="6">
    <location>
        <begin position="373"/>
        <end position="392"/>
    </location>
</feature>
<dbReference type="AlphaFoldDB" id="A0A1Y4VMA7"/>
<comment type="caution">
    <text evidence="7">The sequence shown here is derived from an EMBL/GenBank/DDBJ whole genome shotgun (WGS) entry which is preliminary data.</text>
</comment>
<evidence type="ECO:0000313" key="7">
    <source>
        <dbReference type="EMBL" id="OUQ70568.1"/>
    </source>
</evidence>
<gene>
    <name evidence="7" type="ORF">B5E52_09215</name>
</gene>
<feature type="transmembrane region" description="Helical" evidence="6">
    <location>
        <begin position="12"/>
        <end position="30"/>
    </location>
</feature>
<evidence type="ECO:0008006" key="9">
    <source>
        <dbReference type="Google" id="ProtNLM"/>
    </source>
</evidence>
<feature type="transmembrane region" description="Helical" evidence="6">
    <location>
        <begin position="221"/>
        <end position="241"/>
    </location>
</feature>
<evidence type="ECO:0000256" key="1">
    <source>
        <dbReference type="ARBA" id="ARBA00004651"/>
    </source>
</evidence>
<dbReference type="InterPro" id="IPR050833">
    <property type="entry name" value="Poly_Biosynth_Transport"/>
</dbReference>
<reference evidence="8" key="1">
    <citation type="submission" date="2017-04" db="EMBL/GenBank/DDBJ databases">
        <title>Function of individual gut microbiota members based on whole genome sequencing of pure cultures obtained from chicken caecum.</title>
        <authorList>
            <person name="Medvecky M."/>
            <person name="Cejkova D."/>
            <person name="Polansky O."/>
            <person name="Karasova D."/>
            <person name="Kubasova T."/>
            <person name="Cizek A."/>
            <person name="Rychlik I."/>
        </authorList>
    </citation>
    <scope>NUCLEOTIDE SEQUENCE [LARGE SCALE GENOMIC DNA]</scope>
    <source>
        <strain evidence="8">An109</strain>
    </source>
</reference>
<dbReference type="GO" id="GO:0005886">
    <property type="term" value="C:plasma membrane"/>
    <property type="evidence" value="ECO:0007669"/>
    <property type="project" value="UniProtKB-SubCell"/>
</dbReference>
<feature type="transmembrane region" description="Helical" evidence="6">
    <location>
        <begin position="425"/>
        <end position="444"/>
    </location>
</feature>
<dbReference type="GO" id="GO:0009246">
    <property type="term" value="P:enterobacterial common antigen biosynthetic process"/>
    <property type="evidence" value="ECO:0007669"/>
    <property type="project" value="InterPro"/>
</dbReference>
<evidence type="ECO:0000256" key="4">
    <source>
        <dbReference type="ARBA" id="ARBA00022989"/>
    </source>
</evidence>
<feature type="transmembrane region" description="Helical" evidence="6">
    <location>
        <begin position="84"/>
        <end position="107"/>
    </location>
</feature>
<comment type="subcellular location">
    <subcellularLocation>
        <location evidence="1">Cell membrane</location>
        <topology evidence="1">Multi-pass membrane protein</topology>
    </subcellularLocation>
</comment>
<dbReference type="PANTHER" id="PTHR30250:SF11">
    <property type="entry name" value="O-ANTIGEN TRANSPORTER-RELATED"/>
    <property type="match status" value="1"/>
</dbReference>
<feature type="transmembrane region" description="Helical" evidence="6">
    <location>
        <begin position="42"/>
        <end position="63"/>
    </location>
</feature>
<evidence type="ECO:0000313" key="8">
    <source>
        <dbReference type="Proteomes" id="UP000196036"/>
    </source>
</evidence>
<dbReference type="PANTHER" id="PTHR30250">
    <property type="entry name" value="PST FAMILY PREDICTED COLANIC ACID TRANSPORTER"/>
    <property type="match status" value="1"/>
</dbReference>
<evidence type="ECO:0000256" key="2">
    <source>
        <dbReference type="ARBA" id="ARBA00022475"/>
    </source>
</evidence>
<proteinExistence type="predicted"/>
<evidence type="ECO:0000256" key="3">
    <source>
        <dbReference type="ARBA" id="ARBA00022692"/>
    </source>
</evidence>
<dbReference type="Pfam" id="PF01943">
    <property type="entry name" value="Polysacc_synt"/>
    <property type="match status" value="1"/>
</dbReference>
<dbReference type="InterPro" id="IPR002797">
    <property type="entry name" value="Polysacc_synth"/>
</dbReference>